<protein>
    <submittedName>
        <fullName evidence="1">Uncharacterized protein</fullName>
    </submittedName>
</protein>
<dbReference type="AlphaFoldDB" id="A0A1E3QPM4"/>
<dbReference type="Proteomes" id="UP000094336">
    <property type="component" value="Unassembled WGS sequence"/>
</dbReference>
<organism evidence="1 2">
    <name type="scientific">Babjeviella inositovora NRRL Y-12698</name>
    <dbReference type="NCBI Taxonomy" id="984486"/>
    <lineage>
        <taxon>Eukaryota</taxon>
        <taxon>Fungi</taxon>
        <taxon>Dikarya</taxon>
        <taxon>Ascomycota</taxon>
        <taxon>Saccharomycotina</taxon>
        <taxon>Pichiomycetes</taxon>
        <taxon>Serinales incertae sedis</taxon>
        <taxon>Babjeviella</taxon>
    </lineage>
</organism>
<dbReference type="GeneID" id="30146964"/>
<reference evidence="2" key="1">
    <citation type="submission" date="2016-05" db="EMBL/GenBank/DDBJ databases">
        <title>Comparative genomics of biotechnologically important yeasts.</title>
        <authorList>
            <consortium name="DOE Joint Genome Institute"/>
            <person name="Riley R."/>
            <person name="Haridas S."/>
            <person name="Wolfe K.H."/>
            <person name="Lopes M.R."/>
            <person name="Hittinger C.T."/>
            <person name="Goker M."/>
            <person name="Salamov A."/>
            <person name="Wisecaver J."/>
            <person name="Long T.M."/>
            <person name="Aerts A.L."/>
            <person name="Barry K."/>
            <person name="Choi C."/>
            <person name="Clum A."/>
            <person name="Coughlan A.Y."/>
            <person name="Deshpande S."/>
            <person name="Douglass A.P."/>
            <person name="Hanson S.J."/>
            <person name="Klenk H.-P."/>
            <person name="Labutti K."/>
            <person name="Lapidus A."/>
            <person name="Lindquist E."/>
            <person name="Lipzen A."/>
            <person name="Meier-Kolthoff J.P."/>
            <person name="Ohm R.A."/>
            <person name="Otillar R.P."/>
            <person name="Pangilinan J."/>
            <person name="Peng Y."/>
            <person name="Rokas A."/>
            <person name="Rosa C.A."/>
            <person name="Scheuner C."/>
            <person name="Sibirny A.A."/>
            <person name="Slot J.C."/>
            <person name="Stielow J.B."/>
            <person name="Sun H."/>
            <person name="Kurtzman C.P."/>
            <person name="Blackwell M."/>
            <person name="Grigoriev I.V."/>
            <person name="Jeffries T.W."/>
        </authorList>
    </citation>
    <scope>NUCLEOTIDE SEQUENCE [LARGE SCALE GENOMIC DNA]</scope>
    <source>
        <strain evidence="2">NRRL Y-12698</strain>
    </source>
</reference>
<evidence type="ECO:0000313" key="1">
    <source>
        <dbReference type="EMBL" id="ODQ79611.1"/>
    </source>
</evidence>
<evidence type="ECO:0000313" key="2">
    <source>
        <dbReference type="Proteomes" id="UP000094336"/>
    </source>
</evidence>
<dbReference type="EMBL" id="KV454432">
    <property type="protein sequence ID" value="ODQ79611.1"/>
    <property type="molecule type" value="Genomic_DNA"/>
</dbReference>
<gene>
    <name evidence="1" type="ORF">BABINDRAFT_161994</name>
</gene>
<name>A0A1E3QPM4_9ASCO</name>
<keyword evidence="2" id="KW-1185">Reference proteome</keyword>
<dbReference type="RefSeq" id="XP_018984939.1">
    <property type="nucleotide sequence ID" value="XM_019129111.1"/>
</dbReference>
<sequence length="207" mass="22976">MHCLLSSSDLGNCGVSRSLEILDIHSAWSHSSLVFSGKGLKNPVINSRLSRVGFQHCLQPLLLTIAINHCHQILPSTIAINHCHQPLLSAIAIKYRHSFDNVIQQCTVIDQEKPHFSKDTASAYRCIDNAPISCTAPFQFTGPQFHIYNEYHFKWKYCSKSNQTVSYGAVQAIPRFNTATRIRRSTGYCTMAGAEAGSFGQHTIPLG</sequence>
<proteinExistence type="predicted"/>
<accession>A0A1E3QPM4</accession>